<sequence>MKNKFVQDYLQQHTLSVLQFDEEKPWGAYYVTRETEGFDEKILWVKPGEFLSLQYHGSPSHPGHHEKGVTLTDMALVL</sequence>
<name>A0A5C7J6R8_9BACT</name>
<dbReference type="GO" id="GO:0016779">
    <property type="term" value="F:nucleotidyltransferase activity"/>
    <property type="evidence" value="ECO:0007669"/>
    <property type="project" value="InterPro"/>
</dbReference>
<gene>
    <name evidence="2" type="ORF">E6Q11_03515</name>
</gene>
<dbReference type="Pfam" id="PF01050">
    <property type="entry name" value="MannoseP_isomer"/>
    <property type="match status" value="1"/>
</dbReference>
<accession>A0A5C7J6R8</accession>
<evidence type="ECO:0000313" key="3">
    <source>
        <dbReference type="Proteomes" id="UP000321026"/>
    </source>
</evidence>
<proteinExistence type="predicted"/>
<dbReference type="EMBL" id="SSDS01000057">
    <property type="protein sequence ID" value="TXG77008.1"/>
    <property type="molecule type" value="Genomic_DNA"/>
</dbReference>
<evidence type="ECO:0000259" key="1">
    <source>
        <dbReference type="Pfam" id="PF01050"/>
    </source>
</evidence>
<dbReference type="AlphaFoldDB" id="A0A5C7J6R8"/>
<protein>
    <recommendedName>
        <fullName evidence="1">Mannose-6-phosphate isomerase type II C-terminal domain-containing protein</fullName>
    </recommendedName>
</protein>
<feature type="domain" description="Mannose-6-phosphate isomerase type II C-terminal" evidence="1">
    <location>
        <begin position="23"/>
        <end position="57"/>
    </location>
</feature>
<comment type="caution">
    <text evidence="2">The sequence shown here is derived from an EMBL/GenBank/DDBJ whole genome shotgun (WGS) entry which is preliminary data.</text>
</comment>
<dbReference type="Proteomes" id="UP000321026">
    <property type="component" value="Unassembled WGS sequence"/>
</dbReference>
<dbReference type="GO" id="GO:0005976">
    <property type="term" value="P:polysaccharide metabolic process"/>
    <property type="evidence" value="ECO:0007669"/>
    <property type="project" value="InterPro"/>
</dbReference>
<organism evidence="2 3">
    <name type="scientific">Candidatus Dojkabacteria bacterium</name>
    <dbReference type="NCBI Taxonomy" id="2099670"/>
    <lineage>
        <taxon>Bacteria</taxon>
        <taxon>Candidatus Dojkabacteria</taxon>
    </lineage>
</organism>
<evidence type="ECO:0000313" key="2">
    <source>
        <dbReference type="EMBL" id="TXG77008.1"/>
    </source>
</evidence>
<dbReference type="InterPro" id="IPR001538">
    <property type="entry name" value="Man6P_isomerase-2_C"/>
</dbReference>
<reference evidence="2 3" key="1">
    <citation type="submission" date="2018-09" db="EMBL/GenBank/DDBJ databases">
        <title>Metagenome Assembled Genomes from an Advanced Water Purification Facility.</title>
        <authorList>
            <person name="Stamps B.W."/>
            <person name="Spear J.R."/>
        </authorList>
    </citation>
    <scope>NUCLEOTIDE SEQUENCE [LARGE SCALE GENOMIC DNA]</scope>
    <source>
        <strain evidence="2">Bin_63_2</strain>
    </source>
</reference>